<proteinExistence type="predicted"/>
<evidence type="ECO:0000313" key="3">
    <source>
        <dbReference type="Proteomes" id="UP001152888"/>
    </source>
</evidence>
<comment type="caution">
    <text evidence="2">The sequence shown here is derived from an EMBL/GenBank/DDBJ whole genome shotgun (WGS) entry which is preliminary data.</text>
</comment>
<evidence type="ECO:0000256" key="1">
    <source>
        <dbReference type="SAM" id="MobiDB-lite"/>
    </source>
</evidence>
<sequence>MRCQIKSAVLPDTPTKVEIAAIDANMKSKNVKKRVLSKEKKKPKKVKKTNKKNRTSDEEEAANNCFCLVYLEAHADSRSNEQWVQCLECKG</sequence>
<keyword evidence="3" id="KW-1185">Reference proteome</keyword>
<gene>
    <name evidence="2" type="ORF">ACAOBT_LOCUS19740</name>
</gene>
<evidence type="ECO:0000313" key="2">
    <source>
        <dbReference type="EMBL" id="CAH1990568.1"/>
    </source>
</evidence>
<dbReference type="Proteomes" id="UP001152888">
    <property type="component" value="Unassembled WGS sequence"/>
</dbReference>
<protein>
    <submittedName>
        <fullName evidence="2">Uncharacterized protein</fullName>
    </submittedName>
</protein>
<dbReference type="AlphaFoldDB" id="A0A9P0L8W2"/>
<dbReference type="OrthoDB" id="4327074at2759"/>
<dbReference type="EMBL" id="CAKOFQ010007092">
    <property type="protein sequence ID" value="CAH1990568.1"/>
    <property type="molecule type" value="Genomic_DNA"/>
</dbReference>
<accession>A0A9P0L8W2</accession>
<reference evidence="2" key="1">
    <citation type="submission" date="2022-03" db="EMBL/GenBank/DDBJ databases">
        <authorList>
            <person name="Sayadi A."/>
        </authorList>
    </citation>
    <scope>NUCLEOTIDE SEQUENCE</scope>
</reference>
<name>A0A9P0L8W2_ACAOB</name>
<feature type="region of interest" description="Disordered" evidence="1">
    <location>
        <begin position="30"/>
        <end position="60"/>
    </location>
</feature>
<organism evidence="2 3">
    <name type="scientific">Acanthoscelides obtectus</name>
    <name type="common">Bean weevil</name>
    <name type="synonym">Bruchus obtectus</name>
    <dbReference type="NCBI Taxonomy" id="200917"/>
    <lineage>
        <taxon>Eukaryota</taxon>
        <taxon>Metazoa</taxon>
        <taxon>Ecdysozoa</taxon>
        <taxon>Arthropoda</taxon>
        <taxon>Hexapoda</taxon>
        <taxon>Insecta</taxon>
        <taxon>Pterygota</taxon>
        <taxon>Neoptera</taxon>
        <taxon>Endopterygota</taxon>
        <taxon>Coleoptera</taxon>
        <taxon>Polyphaga</taxon>
        <taxon>Cucujiformia</taxon>
        <taxon>Chrysomeloidea</taxon>
        <taxon>Chrysomelidae</taxon>
        <taxon>Bruchinae</taxon>
        <taxon>Bruchini</taxon>
        <taxon>Acanthoscelides</taxon>
    </lineage>
</organism>
<feature type="compositionally biased region" description="Basic residues" evidence="1">
    <location>
        <begin position="30"/>
        <end position="53"/>
    </location>
</feature>